<evidence type="ECO:0000313" key="11">
    <source>
        <dbReference type="Proteomes" id="UP001321786"/>
    </source>
</evidence>
<evidence type="ECO:0000256" key="6">
    <source>
        <dbReference type="PROSITE-ProRule" id="PRU01373"/>
    </source>
</evidence>
<keyword evidence="2" id="KW-0808">Transferase</keyword>
<dbReference type="GO" id="GO:0018104">
    <property type="term" value="P:peptidoglycan-protein cross-linking"/>
    <property type="evidence" value="ECO:0007669"/>
    <property type="project" value="TreeGrafter"/>
</dbReference>
<organism evidence="10 11">
    <name type="scientific">Helicovermis profundi</name>
    <dbReference type="NCBI Taxonomy" id="3065157"/>
    <lineage>
        <taxon>Bacteria</taxon>
        <taxon>Bacillati</taxon>
        <taxon>Bacillota</taxon>
        <taxon>Clostridia</taxon>
        <taxon>Helicovermis</taxon>
    </lineage>
</organism>
<dbReference type="GO" id="GO:0008360">
    <property type="term" value="P:regulation of cell shape"/>
    <property type="evidence" value="ECO:0007669"/>
    <property type="project" value="UniProtKB-UniRule"/>
</dbReference>
<feature type="compositionally biased region" description="Polar residues" evidence="7">
    <location>
        <begin position="54"/>
        <end position="75"/>
    </location>
</feature>
<gene>
    <name evidence="10" type="ORF">HLPR_03500</name>
</gene>
<dbReference type="InterPro" id="IPR050979">
    <property type="entry name" value="LD-transpeptidase"/>
</dbReference>
<dbReference type="PANTHER" id="PTHR30582">
    <property type="entry name" value="L,D-TRANSPEPTIDASE"/>
    <property type="match status" value="1"/>
</dbReference>
<dbReference type="InterPro" id="IPR038063">
    <property type="entry name" value="Transpep_catalytic_dom"/>
</dbReference>
<keyword evidence="3 6" id="KW-0133">Cell shape</keyword>
<keyword evidence="8" id="KW-0812">Transmembrane</keyword>
<dbReference type="GO" id="GO:0016740">
    <property type="term" value="F:transferase activity"/>
    <property type="evidence" value="ECO:0007669"/>
    <property type="project" value="UniProtKB-KW"/>
</dbReference>
<dbReference type="GO" id="GO:0005576">
    <property type="term" value="C:extracellular region"/>
    <property type="evidence" value="ECO:0007669"/>
    <property type="project" value="TreeGrafter"/>
</dbReference>
<feature type="domain" description="L,D-TPase catalytic" evidence="9">
    <location>
        <begin position="210"/>
        <end position="331"/>
    </location>
</feature>
<evidence type="ECO:0000256" key="1">
    <source>
        <dbReference type="ARBA" id="ARBA00004752"/>
    </source>
</evidence>
<dbReference type="PANTHER" id="PTHR30582:SF2">
    <property type="entry name" value="L,D-TRANSPEPTIDASE YCIB-RELATED"/>
    <property type="match status" value="1"/>
</dbReference>
<dbReference type="AlphaFoldDB" id="A0AAU9EJB3"/>
<dbReference type="InterPro" id="IPR005490">
    <property type="entry name" value="LD_TPept_cat_dom"/>
</dbReference>
<keyword evidence="8" id="KW-0472">Membrane</keyword>
<proteinExistence type="predicted"/>
<protein>
    <recommendedName>
        <fullName evidence="9">L,D-TPase catalytic domain-containing protein</fullName>
    </recommendedName>
</protein>
<keyword evidence="11" id="KW-1185">Reference proteome</keyword>
<feature type="active site" description="Proton donor/acceptor" evidence="6">
    <location>
        <position position="284"/>
    </location>
</feature>
<accession>A0AAU9EJB3</accession>
<feature type="region of interest" description="Disordered" evidence="7">
    <location>
        <begin position="54"/>
        <end position="99"/>
    </location>
</feature>
<feature type="active site" description="Nucleophile" evidence="6">
    <location>
        <position position="307"/>
    </location>
</feature>
<dbReference type="KEGG" id="hprf:HLPR_03500"/>
<evidence type="ECO:0000313" key="10">
    <source>
        <dbReference type="EMBL" id="BEP28019.1"/>
    </source>
</evidence>
<evidence type="ECO:0000256" key="7">
    <source>
        <dbReference type="SAM" id="MobiDB-lite"/>
    </source>
</evidence>
<dbReference type="Proteomes" id="UP001321786">
    <property type="component" value="Chromosome"/>
</dbReference>
<feature type="compositionally biased region" description="Polar residues" evidence="7">
    <location>
        <begin position="84"/>
        <end position="99"/>
    </location>
</feature>
<dbReference type="Pfam" id="PF03734">
    <property type="entry name" value="YkuD"/>
    <property type="match status" value="1"/>
</dbReference>
<evidence type="ECO:0000256" key="3">
    <source>
        <dbReference type="ARBA" id="ARBA00022960"/>
    </source>
</evidence>
<evidence type="ECO:0000256" key="2">
    <source>
        <dbReference type="ARBA" id="ARBA00022679"/>
    </source>
</evidence>
<keyword evidence="5 6" id="KW-0961">Cell wall biogenesis/degradation</keyword>
<dbReference type="Gene3D" id="2.30.30.40">
    <property type="entry name" value="SH3 Domains"/>
    <property type="match status" value="1"/>
</dbReference>
<dbReference type="CDD" id="cd16913">
    <property type="entry name" value="YkuD_like"/>
    <property type="match status" value="1"/>
</dbReference>
<reference evidence="10 11" key="1">
    <citation type="submission" date="2023-08" db="EMBL/GenBank/DDBJ databases">
        <title>Helicovermis profunda gen. nov., sp. nov., a novel mesophilic, fermentative bacterium within the Bacillota from a deep-sea hydrothermal vent chimney.</title>
        <authorList>
            <person name="Miyazaki U."/>
            <person name="Mizutani D."/>
            <person name="Hashimoto Y."/>
            <person name="Tame A."/>
            <person name="Sawayama S."/>
            <person name="Miyazaki J."/>
            <person name="Takai K."/>
            <person name="Nakagawa S."/>
        </authorList>
    </citation>
    <scope>NUCLEOTIDE SEQUENCE [LARGE SCALE GENOMIC DNA]</scope>
    <source>
        <strain evidence="10 11">S502</strain>
    </source>
</reference>
<dbReference type="GO" id="GO:0071972">
    <property type="term" value="F:peptidoglycan L,D-transpeptidase activity"/>
    <property type="evidence" value="ECO:0007669"/>
    <property type="project" value="TreeGrafter"/>
</dbReference>
<evidence type="ECO:0000256" key="8">
    <source>
        <dbReference type="SAM" id="Phobius"/>
    </source>
</evidence>
<dbReference type="Gene3D" id="2.40.440.10">
    <property type="entry name" value="L,D-transpeptidase catalytic domain-like"/>
    <property type="match status" value="1"/>
</dbReference>
<evidence type="ECO:0000259" key="9">
    <source>
        <dbReference type="PROSITE" id="PS52029"/>
    </source>
</evidence>
<evidence type="ECO:0000256" key="5">
    <source>
        <dbReference type="ARBA" id="ARBA00023316"/>
    </source>
</evidence>
<dbReference type="RefSeq" id="WP_338536370.1">
    <property type="nucleotide sequence ID" value="NZ_AP028654.1"/>
</dbReference>
<evidence type="ECO:0000256" key="4">
    <source>
        <dbReference type="ARBA" id="ARBA00022984"/>
    </source>
</evidence>
<comment type="pathway">
    <text evidence="1 6">Cell wall biogenesis; peptidoglycan biosynthesis.</text>
</comment>
<dbReference type="SUPFAM" id="SSF141523">
    <property type="entry name" value="L,D-transpeptidase catalytic domain-like"/>
    <property type="match status" value="1"/>
</dbReference>
<dbReference type="PROSITE" id="PS52029">
    <property type="entry name" value="LD_TPASE"/>
    <property type="match status" value="1"/>
</dbReference>
<sequence length="331" mass="37535">MNYRRRKKNGIIKMLLISVLVVSLVGFGFYKLKNKLFLAPEKNVSTITNESVNNTSDEIESTEVNSDGDNVSSKTVDTEENTAAGDTSAQANSNDSDTSTIEVEKTNVNSNEIIDSPVFARVNSSAIAYDGYSDKKKTIGEFNENDKVEIIKDRGTTWYKLKRESDGFVGWVYKDKLEIPNDPKTNENELSTEEIENFINSKKYSSKTNNFIWVNIDRQKTYIFDRNNESWKLIKTFTSGTGLNISPTVRGLYEIGGRGDSFYSERFKSGAKYWTRFYGPYLFHSVTMDKDGNVIDPTLGKRVSNGCIRLSVDDASWINKNILDKTRVYIN</sequence>
<dbReference type="GO" id="GO:0071555">
    <property type="term" value="P:cell wall organization"/>
    <property type="evidence" value="ECO:0007669"/>
    <property type="project" value="UniProtKB-UniRule"/>
</dbReference>
<name>A0AAU9EJB3_9FIRM</name>
<keyword evidence="4 6" id="KW-0573">Peptidoglycan synthesis</keyword>
<feature type="transmembrane region" description="Helical" evidence="8">
    <location>
        <begin position="12"/>
        <end position="30"/>
    </location>
</feature>
<dbReference type="EMBL" id="AP028654">
    <property type="protein sequence ID" value="BEP28019.1"/>
    <property type="molecule type" value="Genomic_DNA"/>
</dbReference>
<keyword evidence="8" id="KW-1133">Transmembrane helix</keyword>